<evidence type="ECO:0000256" key="2">
    <source>
        <dbReference type="ARBA" id="ARBA00008531"/>
    </source>
</evidence>
<keyword evidence="7 10" id="KW-0675">Receptor</keyword>
<gene>
    <name evidence="10" type="ORF">MACK_001427</name>
</gene>
<dbReference type="CDD" id="cd17876">
    <property type="entry name" value="SRalpha_C"/>
    <property type="match status" value="1"/>
</dbReference>
<dbReference type="SUPFAM" id="SSF64356">
    <property type="entry name" value="SNARE-like"/>
    <property type="match status" value="1"/>
</dbReference>
<dbReference type="Gene3D" id="3.30.450.60">
    <property type="match status" value="1"/>
</dbReference>
<dbReference type="GO" id="GO:0005047">
    <property type="term" value="F:signal recognition particle binding"/>
    <property type="evidence" value="ECO:0007669"/>
    <property type="project" value="TreeGrafter"/>
</dbReference>
<dbReference type="Proteomes" id="UP000244811">
    <property type="component" value="Chromosome 2"/>
</dbReference>
<dbReference type="GO" id="GO:0005525">
    <property type="term" value="F:GTP binding"/>
    <property type="evidence" value="ECO:0007669"/>
    <property type="project" value="UniProtKB-KW"/>
</dbReference>
<name>A0A976QVM3_THEOR</name>
<keyword evidence="6" id="KW-0472">Membrane</keyword>
<dbReference type="CDD" id="cd14826">
    <property type="entry name" value="SR_alpha_SRX"/>
    <property type="match status" value="1"/>
</dbReference>
<dbReference type="EMBL" id="CP056071">
    <property type="protein sequence ID" value="UKK02073.2"/>
    <property type="molecule type" value="Genomic_DNA"/>
</dbReference>
<dbReference type="InterPro" id="IPR027417">
    <property type="entry name" value="P-loop_NTPase"/>
</dbReference>
<reference evidence="10" key="1">
    <citation type="submission" date="2022-07" db="EMBL/GenBank/DDBJ databases">
        <title>Evaluation of T. orientalis genome assembly methods using nanopore sequencing and analysis of variation between genomes.</title>
        <authorList>
            <person name="Yam J."/>
            <person name="Micallef M.L."/>
            <person name="Liu M."/>
            <person name="Djordjevic S.P."/>
            <person name="Bogema D.R."/>
            <person name="Jenkins C."/>
        </authorList>
    </citation>
    <scope>NUCLEOTIDE SEQUENCE</scope>
    <source>
        <strain evidence="10">Goon Nure</strain>
    </source>
</reference>
<proteinExistence type="inferred from homology"/>
<evidence type="ECO:0000256" key="8">
    <source>
        <dbReference type="SAM" id="MobiDB-lite"/>
    </source>
</evidence>
<comment type="similarity">
    <text evidence="2">Belongs to the GTP-binding SRP family.</text>
</comment>
<evidence type="ECO:0000256" key="4">
    <source>
        <dbReference type="ARBA" id="ARBA00022824"/>
    </source>
</evidence>
<dbReference type="Pfam" id="PF00448">
    <property type="entry name" value="SRP54"/>
    <property type="match status" value="1"/>
</dbReference>
<dbReference type="GO" id="GO:0003924">
    <property type="term" value="F:GTPase activity"/>
    <property type="evidence" value="ECO:0007669"/>
    <property type="project" value="TreeGrafter"/>
</dbReference>
<evidence type="ECO:0000256" key="5">
    <source>
        <dbReference type="ARBA" id="ARBA00023134"/>
    </source>
</evidence>
<sequence>MIDSAALISRGGLVLWTYSFEEASNVFIPDDKCTYINDLVQTVILQEKGGDRHSCIDGVHFRWTVINTLDSMLFISYKGIQNTQSLVDLLNNCSKTLVNTVKSKLGDVNNVNWIQTPFDFNFDEDFRSFVLQAGLNNIRVSQHISTSDARKNSVPKQPKEPKESKDGKDGKQSTKVMRQWGVKTTVTQKDMDELDYSDKTEAPPVVNNTYVSPVSKVEPAKKALKSKVTNILNTVKRFVNPRGEDSEDKSSQWFLDHFSNLVLTYAGNLTLTEETVKAPLNELKNKLRSKNVAADICDMIGDSVSETLVGRKTESLKSLSATVREALEGAVRRILTPNEPINLIKNIRETNMSGGVYSLVFLGVNGVGKSTSLAKVAFLLKTNGFNVLLVACDTFRSGAVEQLKIHANNLGLELFEKGYGKDPSQIAKEGLKYAAANNYNVVLIDTAGRMQDNEPLMAALAKLINVNNPNLILFVGEALVGNDAVDQLRKFNSAISKMGENAHNRNIDGLVLTKFDTVDDKVGAALSMVYITGRPILFVGNGQSYKDLSSLDVDMIVKYLIT</sequence>
<evidence type="ECO:0000256" key="1">
    <source>
        <dbReference type="ARBA" id="ARBA00004397"/>
    </source>
</evidence>
<dbReference type="GO" id="GO:0005789">
    <property type="term" value="C:endoplasmic reticulum membrane"/>
    <property type="evidence" value="ECO:0007669"/>
    <property type="project" value="UniProtKB-SubCell"/>
</dbReference>
<comment type="subcellular location">
    <subcellularLocation>
        <location evidence="1">Endoplasmic reticulum membrane</location>
        <topology evidence="1">Peripheral membrane protein</topology>
        <orientation evidence="1">Cytoplasmic side</orientation>
    </subcellularLocation>
</comment>
<evidence type="ECO:0000313" key="10">
    <source>
        <dbReference type="EMBL" id="UKK02073.2"/>
    </source>
</evidence>
<dbReference type="InterPro" id="IPR003593">
    <property type="entry name" value="AAA+_ATPase"/>
</dbReference>
<keyword evidence="4" id="KW-0256">Endoplasmic reticulum</keyword>
<dbReference type="PANTHER" id="PTHR43134">
    <property type="entry name" value="SIGNAL RECOGNITION PARTICLE RECEPTOR SUBUNIT ALPHA"/>
    <property type="match status" value="1"/>
</dbReference>
<dbReference type="Gene3D" id="3.40.50.300">
    <property type="entry name" value="P-loop containing nucleotide triphosphate hydrolases"/>
    <property type="match status" value="1"/>
</dbReference>
<evidence type="ECO:0000256" key="3">
    <source>
        <dbReference type="ARBA" id="ARBA00022741"/>
    </source>
</evidence>
<evidence type="ECO:0000313" key="11">
    <source>
        <dbReference type="Proteomes" id="UP000244811"/>
    </source>
</evidence>
<keyword evidence="5" id="KW-0342">GTP-binding</keyword>
<dbReference type="InterPro" id="IPR013822">
    <property type="entry name" value="Signal_recog_particl_SRP54_hlx"/>
</dbReference>
<dbReference type="Pfam" id="PF02881">
    <property type="entry name" value="SRP54_N"/>
    <property type="match status" value="1"/>
</dbReference>
<feature type="compositionally biased region" description="Basic and acidic residues" evidence="8">
    <location>
        <begin position="157"/>
        <end position="172"/>
    </location>
</feature>
<dbReference type="SUPFAM" id="SSF47364">
    <property type="entry name" value="Domain of the SRP/SRP receptor G-proteins"/>
    <property type="match status" value="1"/>
</dbReference>
<accession>A0A976QVM3</accession>
<feature type="domain" description="SRP54-type proteins GTP-binding" evidence="9">
    <location>
        <begin position="535"/>
        <end position="548"/>
    </location>
</feature>
<organism evidence="10 11">
    <name type="scientific">Theileria orientalis</name>
    <dbReference type="NCBI Taxonomy" id="68886"/>
    <lineage>
        <taxon>Eukaryota</taxon>
        <taxon>Sar</taxon>
        <taxon>Alveolata</taxon>
        <taxon>Apicomplexa</taxon>
        <taxon>Aconoidasida</taxon>
        <taxon>Piroplasmida</taxon>
        <taxon>Theileriidae</taxon>
        <taxon>Theileria</taxon>
    </lineage>
</organism>
<dbReference type="PANTHER" id="PTHR43134:SF1">
    <property type="entry name" value="SIGNAL RECOGNITION PARTICLE RECEPTOR SUBUNIT ALPHA"/>
    <property type="match status" value="1"/>
</dbReference>
<dbReference type="InterPro" id="IPR042101">
    <property type="entry name" value="SRP54_N_sf"/>
</dbReference>
<evidence type="ECO:0000256" key="6">
    <source>
        <dbReference type="ARBA" id="ARBA00023136"/>
    </source>
</evidence>
<evidence type="ECO:0000256" key="7">
    <source>
        <dbReference type="ARBA" id="ARBA00023170"/>
    </source>
</evidence>
<dbReference type="GO" id="GO:0006614">
    <property type="term" value="P:SRP-dependent cotranslational protein targeting to membrane"/>
    <property type="evidence" value="ECO:0007669"/>
    <property type="project" value="InterPro"/>
</dbReference>
<dbReference type="InterPro" id="IPR000897">
    <property type="entry name" value="SRP54_GTPase_dom"/>
</dbReference>
<feature type="region of interest" description="Disordered" evidence="8">
    <location>
        <begin position="144"/>
        <end position="176"/>
    </location>
</feature>
<dbReference type="PROSITE" id="PS00300">
    <property type="entry name" value="SRP54"/>
    <property type="match status" value="1"/>
</dbReference>
<dbReference type="InterPro" id="IPR011012">
    <property type="entry name" value="Longin-like_dom_sf"/>
</dbReference>
<dbReference type="Gene3D" id="1.20.120.140">
    <property type="entry name" value="Signal recognition particle SRP54, nucleotide-binding domain"/>
    <property type="match status" value="1"/>
</dbReference>
<dbReference type="AlphaFoldDB" id="A0A976QVM3"/>
<dbReference type="SUPFAM" id="SSF52540">
    <property type="entry name" value="P-loop containing nucleoside triphosphate hydrolases"/>
    <property type="match status" value="1"/>
</dbReference>
<dbReference type="SMART" id="SM00962">
    <property type="entry name" value="SRP54"/>
    <property type="match status" value="1"/>
</dbReference>
<dbReference type="InterPro" id="IPR036225">
    <property type="entry name" value="SRP/SRP_N"/>
</dbReference>
<protein>
    <submittedName>
        <fullName evidence="10">Signal recognition particle receptor subunit alpha</fullName>
    </submittedName>
</protein>
<keyword evidence="3" id="KW-0547">Nucleotide-binding</keyword>
<evidence type="ECO:0000259" key="9">
    <source>
        <dbReference type="PROSITE" id="PS00300"/>
    </source>
</evidence>
<dbReference type="SMART" id="SM00382">
    <property type="entry name" value="AAA"/>
    <property type="match status" value="1"/>
</dbReference>
<dbReference type="FunFam" id="3.40.50.300:FF:000188">
    <property type="entry name" value="signal recognition particle receptor subunit alpha"/>
    <property type="match status" value="1"/>
</dbReference>